<comment type="caution">
    <text evidence="3">The sequence shown here is derived from an EMBL/GenBank/DDBJ whole genome shotgun (WGS) entry which is preliminary data.</text>
</comment>
<dbReference type="Gene3D" id="1.10.10.60">
    <property type="entry name" value="Homeodomain-like"/>
    <property type="match status" value="1"/>
</dbReference>
<keyword evidence="1" id="KW-0472">Membrane</keyword>
<keyword evidence="1" id="KW-0812">Transmembrane</keyword>
<dbReference type="GO" id="GO:0003700">
    <property type="term" value="F:DNA-binding transcription factor activity"/>
    <property type="evidence" value="ECO:0007669"/>
    <property type="project" value="InterPro"/>
</dbReference>
<sequence>MLKYVMLMIHKPILAVFFFVTLVVFSQESSVRPYDTLLGKSYDAIYQKIRDSKLDRVIRKTYLKEYLDKARAQDSLEKITQGYKNYLLFAPRDIRLVYGDSMIASAKKTEDPVHIGSAYLTMGIAYYRLKKHRKALDHYLIANQYLIKTGDDYLKNKLKFNMALVKHDTRYYDEAIVLLKECADYFKEDSLEHRPYLNTLYLLSRCHTRMENYGLSSEIIGLGIAEGRRRKDTSREVYFVQTEGMNLCLTAKYAQAIPKLKASLKRIRKEKDDFANVVLGNFYLGKSYWGLGEREKAVGFFEKVDSSFTAWDYTKWEYLEGYTLLERYYRSTHDLELEHHYLERHIHALEFMDRQQQDLAKKFKKEYDIKRVQQEKAEVEMLLQAKAKREVLWIASGGLLCLLLVGLIYRGYRIKRIYKQRFDAFTKGQRSRGRKKKAKPLKNLDIPRETVDKVLKQLDTFEKNKKFLDKEVSAGKLPAILGVNAKYLSLIVALYKEGRKVVEYLNDLRIDFIIDLFEKDPRVLHYSNKYLAGDAGFNSERAFSDAFKSRTDISPKFFIQELKKKKICSST</sequence>
<dbReference type="Proteomes" id="UP000267469">
    <property type="component" value="Unassembled WGS sequence"/>
</dbReference>
<evidence type="ECO:0000259" key="2">
    <source>
        <dbReference type="PROSITE" id="PS01124"/>
    </source>
</evidence>
<gene>
    <name evidence="3" type="ORF">ED312_08530</name>
</gene>
<evidence type="ECO:0000313" key="4">
    <source>
        <dbReference type="Proteomes" id="UP000267469"/>
    </source>
</evidence>
<organism evidence="3 4">
    <name type="scientific">Sinomicrobium pectinilyticum</name>
    <dbReference type="NCBI Taxonomy" id="1084421"/>
    <lineage>
        <taxon>Bacteria</taxon>
        <taxon>Pseudomonadati</taxon>
        <taxon>Bacteroidota</taxon>
        <taxon>Flavobacteriia</taxon>
        <taxon>Flavobacteriales</taxon>
        <taxon>Flavobacteriaceae</taxon>
        <taxon>Sinomicrobium</taxon>
    </lineage>
</organism>
<proteinExistence type="predicted"/>
<dbReference type="EMBL" id="RJTM01000059">
    <property type="protein sequence ID" value="RNL88484.1"/>
    <property type="molecule type" value="Genomic_DNA"/>
</dbReference>
<keyword evidence="1" id="KW-1133">Transmembrane helix</keyword>
<dbReference type="AlphaFoldDB" id="A0A3N0EL14"/>
<name>A0A3N0EL14_SINP1</name>
<dbReference type="PROSITE" id="PS01124">
    <property type="entry name" value="HTH_ARAC_FAMILY_2"/>
    <property type="match status" value="1"/>
</dbReference>
<reference evidence="3 4" key="1">
    <citation type="submission" date="2018-10" db="EMBL/GenBank/DDBJ databases">
        <title>Sinomicrobium pectinilyticum sp. nov., a pectinase-producing bacterium isolated from alkaline and saline soil, and emended description of the genus Sinomicrobium.</title>
        <authorList>
            <person name="Cheng B."/>
            <person name="Li C."/>
            <person name="Lai Q."/>
            <person name="Du M."/>
            <person name="Shao Z."/>
            <person name="Xu P."/>
            <person name="Yang C."/>
        </authorList>
    </citation>
    <scope>NUCLEOTIDE SEQUENCE [LARGE SCALE GENOMIC DNA]</scope>
    <source>
        <strain evidence="3 4">5DNS001</strain>
    </source>
</reference>
<feature type="transmembrane region" description="Helical" evidence="1">
    <location>
        <begin position="391"/>
        <end position="412"/>
    </location>
</feature>
<dbReference type="InterPro" id="IPR018060">
    <property type="entry name" value="HTH_AraC"/>
</dbReference>
<dbReference type="GO" id="GO:0043565">
    <property type="term" value="F:sequence-specific DNA binding"/>
    <property type="evidence" value="ECO:0007669"/>
    <property type="project" value="InterPro"/>
</dbReference>
<accession>A0A3N0EL14</accession>
<feature type="domain" description="HTH araC/xylS-type" evidence="2">
    <location>
        <begin position="498"/>
        <end position="561"/>
    </location>
</feature>
<dbReference type="InterPro" id="IPR011990">
    <property type="entry name" value="TPR-like_helical_dom_sf"/>
</dbReference>
<evidence type="ECO:0000256" key="1">
    <source>
        <dbReference type="SAM" id="Phobius"/>
    </source>
</evidence>
<dbReference type="Gene3D" id="1.25.40.10">
    <property type="entry name" value="Tetratricopeptide repeat domain"/>
    <property type="match status" value="1"/>
</dbReference>
<keyword evidence="4" id="KW-1185">Reference proteome</keyword>
<dbReference type="SUPFAM" id="SSF48452">
    <property type="entry name" value="TPR-like"/>
    <property type="match status" value="1"/>
</dbReference>
<protein>
    <submittedName>
        <fullName evidence="3">AraC family transcriptional regulator</fullName>
    </submittedName>
</protein>
<evidence type="ECO:0000313" key="3">
    <source>
        <dbReference type="EMBL" id="RNL88484.1"/>
    </source>
</evidence>